<feature type="domain" description="C2H2-type" evidence="11">
    <location>
        <begin position="41"/>
        <end position="70"/>
    </location>
</feature>
<dbReference type="Gene3D" id="3.30.160.60">
    <property type="entry name" value="Classic Zinc Finger"/>
    <property type="match status" value="2"/>
</dbReference>
<dbReference type="InterPro" id="IPR050806">
    <property type="entry name" value="pacC/RIM101"/>
</dbReference>
<evidence type="ECO:0000256" key="3">
    <source>
        <dbReference type="ARBA" id="ARBA00022723"/>
    </source>
</evidence>
<keyword evidence="7" id="KW-0539">Nucleus</keyword>
<dbReference type="EMBL" id="LSSM01007588">
    <property type="protein sequence ID" value="OMJ07713.1"/>
    <property type="molecule type" value="Genomic_DNA"/>
</dbReference>
<dbReference type="PANTHER" id="PTHR47257">
    <property type="entry name" value="PH-RESPONSE TRANSCRIPTION FACTOR PACC/RIM101"/>
    <property type="match status" value="1"/>
</dbReference>
<accession>A0A1R1WZA2</accession>
<comment type="caution">
    <text evidence="12">The sequence shown here is derived from an EMBL/GenBank/DDBJ whole genome shotgun (WGS) entry which is preliminary data.</text>
</comment>
<evidence type="ECO:0000256" key="4">
    <source>
        <dbReference type="ARBA" id="ARBA00022737"/>
    </source>
</evidence>
<dbReference type="AlphaFoldDB" id="A0A1R1WZA2"/>
<keyword evidence="2" id="KW-0678">Repressor</keyword>
<dbReference type="SMART" id="SM00355">
    <property type="entry name" value="ZnF_C2H2"/>
    <property type="match status" value="3"/>
</dbReference>
<evidence type="ECO:0000259" key="11">
    <source>
        <dbReference type="PROSITE" id="PS50157"/>
    </source>
</evidence>
<feature type="region of interest" description="Disordered" evidence="10">
    <location>
        <begin position="679"/>
        <end position="698"/>
    </location>
</feature>
<evidence type="ECO:0000256" key="8">
    <source>
        <dbReference type="ARBA" id="ARBA00038089"/>
    </source>
</evidence>
<dbReference type="InterPro" id="IPR036236">
    <property type="entry name" value="Znf_C2H2_sf"/>
</dbReference>
<feature type="compositionally biased region" description="Polar residues" evidence="10">
    <location>
        <begin position="93"/>
        <end position="111"/>
    </location>
</feature>
<feature type="region of interest" description="Disordered" evidence="10">
    <location>
        <begin position="91"/>
        <end position="127"/>
    </location>
</feature>
<feature type="domain" description="C2H2-type" evidence="11">
    <location>
        <begin position="71"/>
        <end position="98"/>
    </location>
</feature>
<evidence type="ECO:0000256" key="1">
    <source>
        <dbReference type="ARBA" id="ARBA00004123"/>
    </source>
</evidence>
<keyword evidence="5 9" id="KW-0863">Zinc-finger</keyword>
<comment type="similarity">
    <text evidence="8">Belongs to the pacC/RIM101 family.</text>
</comment>
<feature type="region of interest" description="Disordered" evidence="10">
    <location>
        <begin position="743"/>
        <end position="811"/>
    </location>
</feature>
<dbReference type="PROSITE" id="PS00028">
    <property type="entry name" value="ZINC_FINGER_C2H2_1"/>
    <property type="match status" value="2"/>
</dbReference>
<keyword evidence="3" id="KW-0479">Metal-binding</keyword>
<sequence>MSKTLPCKWSHCSEAFDTDELLYSHLTSIHVGWKSTGNLNLECRWEGCSVKTAKRDHITSHLRVHVNLKQFKCSQCEKSFKWIHDLKKHAKSHTSAEPSNSPTKANANPSLSEPPKNTLKRPHNDDYLQTTSSYNLDGDSYFKESDIDLTYKIDSISKSMKTFCNSKSLEAQEKDQFMGTLNQLLMTDPSEITQLPDSLDIQDNLFYLNQGFLKLFPDFKSGSNISSALSDSSSLRSTPTLSDDSLLFDSLLSQISDKDHLDSNFLSSVSSPPDINDISYSSLLSTHLPSSNNAYDSIPTSDQLTLNHIINTPSTSDINNMYPPLSSNLNTPNLDSSTSLKTDDILNNSNHLFNSGPATTIAYNTIYQKSSNSTNVSNSYLSSFKQDILSNTSILQNSTDLNCLFVPNSDVPISGISNPASNSNLSHPPSRQNIVALNDNLYTSNSDLLGTNSQHSSNILNDIKPNSNHFPETLNLPFNQNTNNKIQINPLLTTVDNHYTIDNYMNSSTPSLPSTATHDSIYKKFLGTASSIGLNLTPNQIQRLADLEVADANARSNMNSLSKLYTSNNISQISNSSNVSNNYPTHNIQYSQVNNQTSLYQSLLNNIQPPNNLNLNSSSSEVPKAQDFIFNQFINAPSQTQSIRYNNFQQPIQNLNPNTYTFKNVGIQQKSFSTLTDLNDEDLDKSTNNSEIPALSNTEEALLYETEPELDLSKPVIEPSVNSDTYSGLIDIVNDFNSLSVSNSNNDSPLVNSSLSSNKQSIEDESKTAHANTHTNSISQSGKPDSSNTSPDTSKDTQLILNSTPKTKITTPHKIDPKAVFAMLARINALYLKSKAKNLPN</sequence>
<evidence type="ECO:0000256" key="9">
    <source>
        <dbReference type="PROSITE-ProRule" id="PRU00042"/>
    </source>
</evidence>
<dbReference type="PANTHER" id="PTHR47257:SF1">
    <property type="entry name" value="PH-RESPONSE TRANSCRIPTION FACTOR PACC_RIM101"/>
    <property type="match status" value="1"/>
</dbReference>
<dbReference type="InterPro" id="IPR013087">
    <property type="entry name" value="Znf_C2H2_type"/>
</dbReference>
<reference evidence="13" key="1">
    <citation type="submission" date="2017-01" db="EMBL/GenBank/DDBJ databases">
        <authorList>
            <person name="Wang Y."/>
            <person name="White M."/>
            <person name="Kvist S."/>
            <person name="Moncalvo J.-M."/>
        </authorList>
    </citation>
    <scope>NUCLEOTIDE SEQUENCE [LARGE SCALE GENOMIC DNA]</scope>
    <source>
        <strain evidence="13">ID-206-W2</strain>
    </source>
</reference>
<keyword evidence="4" id="KW-0677">Repeat</keyword>
<dbReference type="PROSITE" id="PS50157">
    <property type="entry name" value="ZINC_FINGER_C2H2_2"/>
    <property type="match status" value="3"/>
</dbReference>
<feature type="domain" description="C2H2-type" evidence="11">
    <location>
        <begin position="5"/>
        <end position="35"/>
    </location>
</feature>
<evidence type="ECO:0000256" key="6">
    <source>
        <dbReference type="ARBA" id="ARBA00022833"/>
    </source>
</evidence>
<keyword evidence="6" id="KW-0862">Zinc</keyword>
<dbReference type="SUPFAM" id="SSF57667">
    <property type="entry name" value="beta-beta-alpha zinc fingers"/>
    <property type="match status" value="2"/>
</dbReference>
<dbReference type="Proteomes" id="UP000187429">
    <property type="component" value="Unassembled WGS sequence"/>
</dbReference>
<name>A0A1R1WZA2_9FUNG</name>
<keyword evidence="13" id="KW-1185">Reference proteome</keyword>
<feature type="compositionally biased region" description="Polar residues" evidence="10">
    <location>
        <begin position="769"/>
        <end position="803"/>
    </location>
</feature>
<feature type="compositionally biased region" description="Polar residues" evidence="10">
    <location>
        <begin position="686"/>
        <end position="698"/>
    </location>
</feature>
<comment type="subcellular location">
    <subcellularLocation>
        <location evidence="1">Nucleus</location>
    </subcellularLocation>
</comment>
<organism evidence="12 13">
    <name type="scientific">Smittium culicis</name>
    <dbReference type="NCBI Taxonomy" id="133412"/>
    <lineage>
        <taxon>Eukaryota</taxon>
        <taxon>Fungi</taxon>
        <taxon>Fungi incertae sedis</taxon>
        <taxon>Zoopagomycota</taxon>
        <taxon>Kickxellomycotina</taxon>
        <taxon>Harpellomycetes</taxon>
        <taxon>Harpellales</taxon>
        <taxon>Legeriomycetaceae</taxon>
        <taxon>Smittium</taxon>
    </lineage>
</organism>
<evidence type="ECO:0000256" key="2">
    <source>
        <dbReference type="ARBA" id="ARBA00022491"/>
    </source>
</evidence>
<protein>
    <submittedName>
        <fullName evidence="12">pH-response transcription factor</fullName>
    </submittedName>
</protein>
<evidence type="ECO:0000256" key="5">
    <source>
        <dbReference type="ARBA" id="ARBA00022771"/>
    </source>
</evidence>
<proteinExistence type="inferred from homology"/>
<evidence type="ECO:0000256" key="10">
    <source>
        <dbReference type="SAM" id="MobiDB-lite"/>
    </source>
</evidence>
<dbReference type="GO" id="GO:0005634">
    <property type="term" value="C:nucleus"/>
    <property type="evidence" value="ECO:0007669"/>
    <property type="project" value="UniProtKB-SubCell"/>
</dbReference>
<feature type="compositionally biased region" description="Low complexity" evidence="10">
    <location>
        <begin position="743"/>
        <end position="758"/>
    </location>
</feature>
<evidence type="ECO:0000313" key="13">
    <source>
        <dbReference type="Proteomes" id="UP000187429"/>
    </source>
</evidence>
<evidence type="ECO:0000256" key="7">
    <source>
        <dbReference type="ARBA" id="ARBA00023242"/>
    </source>
</evidence>
<dbReference type="GO" id="GO:0008270">
    <property type="term" value="F:zinc ion binding"/>
    <property type="evidence" value="ECO:0007669"/>
    <property type="project" value="UniProtKB-KW"/>
</dbReference>
<dbReference type="OrthoDB" id="6155966at2759"/>
<evidence type="ECO:0000313" key="12">
    <source>
        <dbReference type="EMBL" id="OMJ07713.1"/>
    </source>
</evidence>
<gene>
    <name evidence="12" type="ORF">AYI69_g11351</name>
</gene>